<dbReference type="GO" id="GO:0016788">
    <property type="term" value="F:hydrolase activity, acting on ester bonds"/>
    <property type="evidence" value="ECO:0007669"/>
    <property type="project" value="InterPro"/>
</dbReference>
<evidence type="ECO:0000313" key="2">
    <source>
        <dbReference type="EMBL" id="KAF4460277.1"/>
    </source>
</evidence>
<evidence type="ECO:0000256" key="1">
    <source>
        <dbReference type="SAM" id="SignalP"/>
    </source>
</evidence>
<dbReference type="Proteomes" id="UP000554235">
    <property type="component" value="Unassembled WGS sequence"/>
</dbReference>
<organism evidence="2 3">
    <name type="scientific">Fusarium albosuccineum</name>
    <dbReference type="NCBI Taxonomy" id="1237068"/>
    <lineage>
        <taxon>Eukaryota</taxon>
        <taxon>Fungi</taxon>
        <taxon>Dikarya</taxon>
        <taxon>Ascomycota</taxon>
        <taxon>Pezizomycotina</taxon>
        <taxon>Sordariomycetes</taxon>
        <taxon>Hypocreomycetidae</taxon>
        <taxon>Hypocreales</taxon>
        <taxon>Nectriaceae</taxon>
        <taxon>Fusarium</taxon>
        <taxon>Fusarium decemcellulare species complex</taxon>
    </lineage>
</organism>
<gene>
    <name evidence="2" type="ORF">FALBO_12942</name>
</gene>
<name>A0A8H4PGR7_9HYPO</name>
<dbReference type="GO" id="GO:0006629">
    <property type="term" value="P:lipid metabolic process"/>
    <property type="evidence" value="ECO:0007669"/>
    <property type="project" value="TreeGrafter"/>
</dbReference>
<keyword evidence="3" id="KW-1185">Reference proteome</keyword>
<comment type="caution">
    <text evidence="2">The sequence shown here is derived from an EMBL/GenBank/DDBJ whole genome shotgun (WGS) entry which is preliminary data.</text>
</comment>
<dbReference type="Pfam" id="PF18647">
    <property type="entry name" value="Fungal_lectin_2"/>
    <property type="match status" value="1"/>
</dbReference>
<reference evidence="2 3" key="1">
    <citation type="submission" date="2020-01" db="EMBL/GenBank/DDBJ databases">
        <title>Identification and distribution of gene clusters putatively required for synthesis of sphingolipid metabolism inhibitors in phylogenetically diverse species of the filamentous fungus Fusarium.</title>
        <authorList>
            <person name="Kim H.-S."/>
            <person name="Busman M."/>
            <person name="Brown D.W."/>
            <person name="Divon H."/>
            <person name="Uhlig S."/>
            <person name="Proctor R.H."/>
        </authorList>
    </citation>
    <scope>NUCLEOTIDE SEQUENCE [LARGE SCALE GENOMIC DNA]</scope>
    <source>
        <strain evidence="2 3">NRRL 20459</strain>
    </source>
</reference>
<dbReference type="InterPro" id="IPR001087">
    <property type="entry name" value="GDSL"/>
</dbReference>
<dbReference type="OrthoDB" id="1896086at2759"/>
<dbReference type="AlphaFoldDB" id="A0A8H4PGR7"/>
<protein>
    <submittedName>
        <fullName evidence="2">SGNH hydrolase</fullName>
    </submittedName>
</protein>
<dbReference type="Pfam" id="PF00657">
    <property type="entry name" value="Lipase_GDSL"/>
    <property type="match status" value="1"/>
</dbReference>
<dbReference type="Gene3D" id="3.40.50.1110">
    <property type="entry name" value="SGNH hydrolase"/>
    <property type="match status" value="1"/>
</dbReference>
<evidence type="ECO:0000313" key="3">
    <source>
        <dbReference type="Proteomes" id="UP000554235"/>
    </source>
</evidence>
<feature type="chain" id="PRO_5034868680" evidence="1">
    <location>
        <begin position="19"/>
        <end position="687"/>
    </location>
</feature>
<dbReference type="InterPro" id="IPR036514">
    <property type="entry name" value="SGNH_hydro_sf"/>
</dbReference>
<proteinExistence type="predicted"/>
<dbReference type="CDD" id="cd01823">
    <property type="entry name" value="SEST_like"/>
    <property type="match status" value="1"/>
</dbReference>
<keyword evidence="2" id="KW-0378">Hydrolase</keyword>
<dbReference type="InterPro" id="IPR037460">
    <property type="entry name" value="SEST-like"/>
</dbReference>
<feature type="signal peptide" evidence="1">
    <location>
        <begin position="1"/>
        <end position="18"/>
    </location>
</feature>
<dbReference type="PANTHER" id="PTHR37981">
    <property type="entry name" value="LIPASE 2"/>
    <property type="match status" value="1"/>
</dbReference>
<dbReference type="EMBL" id="JAADYS010001978">
    <property type="protein sequence ID" value="KAF4460277.1"/>
    <property type="molecule type" value="Genomic_DNA"/>
</dbReference>
<sequence length="687" mass="78419">MGFSTLLCLLAFFSTVQSHVPHVRHSQLHSTFSLPQELTKREDEDPSDFSWVKRWAAIGDSYTAGIGAGRPMGNMFGGETVTVEIDLNITLPNFKFSGHGDWYCARYDMSYPMVISRLLGSQVKSFQYAACSGDRAGQIYQQAEQIEGDLDLAMLTAGGNDLCLAGIISNCILLSIGEEEACEEVIKVAENNVDEIIKSNMKEILHALNKKMNKDGVVVVLGYAEFFNTKENNCEEEAWDAFSWRDFWPLKRSQKLTIARRKRFNELVKKINKATAEAVTEISKDDEIQYKVGFADWNPWVYQDKVDGQMCSPSSNGDYPDKNQPNMQFIKPDTNPWSGWRDDVRDELKKRGLDEEDEAKFLQEMEVKIEKRQKRTAGRIWSSKFFNSPNPPEIVRRVLGRRDPKAPGCPSDDDRDWTMGLGLPNSVGANFHPNEKGHITMASFAMAEAMDLRSLVLGVDSPSCAVKDEFKCWSDDDWKIYANADRLDKHYEDFCKNIEQPKHEKGWEYYKPYDEGTPDEHEFKISLSKDVADYDEEECIDSMKKLIHSCDTNRKMNWKSGGSYVRNDGAYTYEVNPTRKNRPWPPPEDPVGTCKGWYHVLWSSYEIEGGGFSTWDHGQQTMRPSMDGCYGLGTTAWDFEYYDEPTEDGYEWKLKFKTPIWVRSRCFKNNKVVKAAGGWTDGCGGND</sequence>
<accession>A0A8H4PGR7</accession>
<dbReference type="PANTHER" id="PTHR37981:SF1">
    <property type="entry name" value="SGNH HYDROLASE-TYPE ESTERASE DOMAIN-CONTAINING PROTEIN"/>
    <property type="match status" value="1"/>
</dbReference>
<dbReference type="SUPFAM" id="SSF52266">
    <property type="entry name" value="SGNH hydrolase"/>
    <property type="match status" value="1"/>
</dbReference>
<keyword evidence="1" id="KW-0732">Signal</keyword>